<keyword evidence="4" id="KW-1185">Reference proteome</keyword>
<feature type="transmembrane region" description="Helical" evidence="1">
    <location>
        <begin position="118"/>
        <end position="137"/>
    </location>
</feature>
<protein>
    <submittedName>
        <fullName evidence="3">CPBP family intramembrane glutamic endopeptidase</fullName>
        <ecNumber evidence="3">3.4.-.-</ecNumber>
    </submittedName>
</protein>
<feature type="transmembrane region" description="Helical" evidence="1">
    <location>
        <begin position="30"/>
        <end position="52"/>
    </location>
</feature>
<dbReference type="Pfam" id="PF02517">
    <property type="entry name" value="Rce1-like"/>
    <property type="match status" value="1"/>
</dbReference>
<keyword evidence="1" id="KW-1133">Transmembrane helix</keyword>
<evidence type="ECO:0000313" key="4">
    <source>
        <dbReference type="Proteomes" id="UP001448858"/>
    </source>
</evidence>
<organism evidence="3 4">
    <name type="scientific">Arthrobacter citreus</name>
    <dbReference type="NCBI Taxonomy" id="1670"/>
    <lineage>
        <taxon>Bacteria</taxon>
        <taxon>Bacillati</taxon>
        <taxon>Actinomycetota</taxon>
        <taxon>Actinomycetes</taxon>
        <taxon>Micrococcales</taxon>
        <taxon>Micrococcaceae</taxon>
        <taxon>Arthrobacter</taxon>
    </lineage>
</organism>
<keyword evidence="1" id="KW-0812">Transmembrane</keyword>
<dbReference type="GO" id="GO:0016787">
    <property type="term" value="F:hydrolase activity"/>
    <property type="evidence" value="ECO:0007669"/>
    <property type="project" value="UniProtKB-KW"/>
</dbReference>
<evidence type="ECO:0000256" key="1">
    <source>
        <dbReference type="SAM" id="Phobius"/>
    </source>
</evidence>
<dbReference type="EC" id="3.4.-.-" evidence="3"/>
<feature type="transmembrane region" description="Helical" evidence="1">
    <location>
        <begin position="157"/>
        <end position="190"/>
    </location>
</feature>
<gene>
    <name evidence="3" type="ORF">AAE021_08030</name>
</gene>
<dbReference type="InterPro" id="IPR003675">
    <property type="entry name" value="Rce1/LyrA-like_dom"/>
</dbReference>
<reference evidence="3 4" key="1">
    <citation type="submission" date="2024-04" db="EMBL/GenBank/DDBJ databases">
        <title>Arthrobacter sp. from Plains bison fecal sample.</title>
        <authorList>
            <person name="Ruzzini A."/>
        </authorList>
    </citation>
    <scope>NUCLEOTIDE SEQUENCE [LARGE SCALE GENOMIC DNA]</scope>
    <source>
        <strain evidence="3 4">EINP1</strain>
    </source>
</reference>
<dbReference type="Proteomes" id="UP001448858">
    <property type="component" value="Chromosome"/>
</dbReference>
<feature type="domain" description="CAAX prenyl protease 2/Lysostaphin resistance protein A-like" evidence="2">
    <location>
        <begin position="122"/>
        <end position="210"/>
    </location>
</feature>
<accession>A0ABZ2ZZM0</accession>
<keyword evidence="1" id="KW-0472">Membrane</keyword>
<dbReference type="PANTHER" id="PTHR43592">
    <property type="entry name" value="CAAX AMINO TERMINAL PROTEASE"/>
    <property type="match status" value="1"/>
</dbReference>
<dbReference type="PANTHER" id="PTHR43592:SF15">
    <property type="entry name" value="CAAX AMINO TERMINAL PROTEASE FAMILY PROTEIN"/>
    <property type="match status" value="1"/>
</dbReference>
<evidence type="ECO:0000259" key="2">
    <source>
        <dbReference type="Pfam" id="PF02517"/>
    </source>
</evidence>
<dbReference type="RefSeq" id="WP_342025084.1">
    <property type="nucleotide sequence ID" value="NZ_CP151657.1"/>
</dbReference>
<dbReference type="EMBL" id="CP151657">
    <property type="protein sequence ID" value="WZP17489.1"/>
    <property type="molecule type" value="Genomic_DNA"/>
</dbReference>
<evidence type="ECO:0000313" key="3">
    <source>
        <dbReference type="EMBL" id="WZP17489.1"/>
    </source>
</evidence>
<feature type="transmembrane region" description="Helical" evidence="1">
    <location>
        <begin position="196"/>
        <end position="216"/>
    </location>
</feature>
<feature type="transmembrane region" description="Helical" evidence="1">
    <location>
        <begin position="73"/>
        <end position="98"/>
    </location>
</feature>
<name>A0ABZ2ZZM0_9MICC</name>
<proteinExistence type="predicted"/>
<keyword evidence="3" id="KW-0378">Hydrolase</keyword>
<sequence>MFVALYVLAASGALVALGLSGVVHFTLESLLPAVLVSVTAAAMLAVYVHLVRRNSLTPADLGFRRPGLRMLHLLWQIPAAVMACLLAQGLFLGLLSLISIDTSVAQSTNDPLDDIGGLSPVLTAAVVLVIAVLTPLWEEVLFRGAILDGLSRRFRPVPAVILSAALFAAVHLVLVGFAYLFMLGVMLAWLRRFHRNIWAPVLLHAANNALVTLVVLSAV</sequence>